<evidence type="ECO:0000313" key="3">
    <source>
        <dbReference type="Proteomes" id="UP001251528"/>
    </source>
</evidence>
<keyword evidence="3" id="KW-1185">Reference proteome</keyword>
<reference evidence="2" key="1">
    <citation type="submission" date="2023-06" db="EMBL/GenBank/DDBJ databases">
        <title>Conoideocrella luteorostrata (Hypocreales: Clavicipitaceae), a potential biocontrol fungus for elongate hemlock scale in United States Christmas tree production areas.</title>
        <authorList>
            <person name="Barrett H."/>
            <person name="Lovett B."/>
            <person name="Macias A.M."/>
            <person name="Stajich J.E."/>
            <person name="Kasson M.T."/>
        </authorList>
    </citation>
    <scope>NUCLEOTIDE SEQUENCE</scope>
    <source>
        <strain evidence="2">ARSEF 14590</strain>
    </source>
</reference>
<feature type="compositionally biased region" description="Basic and acidic residues" evidence="1">
    <location>
        <begin position="12"/>
        <end position="26"/>
    </location>
</feature>
<feature type="compositionally biased region" description="Polar residues" evidence="1">
    <location>
        <begin position="172"/>
        <end position="182"/>
    </location>
</feature>
<feature type="compositionally biased region" description="Polar residues" evidence="1">
    <location>
        <begin position="140"/>
        <end position="152"/>
    </location>
</feature>
<accession>A0AAJ0FTW3</accession>
<evidence type="ECO:0000313" key="2">
    <source>
        <dbReference type="EMBL" id="KAK2591043.1"/>
    </source>
</evidence>
<feature type="compositionally biased region" description="Basic and acidic residues" evidence="1">
    <location>
        <begin position="347"/>
        <end position="357"/>
    </location>
</feature>
<dbReference type="Proteomes" id="UP001251528">
    <property type="component" value="Unassembled WGS sequence"/>
</dbReference>
<dbReference type="EMBL" id="JASWJB010000370">
    <property type="protein sequence ID" value="KAK2591043.1"/>
    <property type="molecule type" value="Genomic_DNA"/>
</dbReference>
<proteinExistence type="predicted"/>
<name>A0AAJ0FTW3_9HYPO</name>
<feature type="region of interest" description="Disordered" evidence="1">
    <location>
        <begin position="63"/>
        <end position="377"/>
    </location>
</feature>
<feature type="compositionally biased region" description="Basic and acidic residues" evidence="1">
    <location>
        <begin position="222"/>
        <end position="325"/>
    </location>
</feature>
<protein>
    <submittedName>
        <fullName evidence="2">Uncharacterized protein</fullName>
    </submittedName>
</protein>
<feature type="region of interest" description="Disordered" evidence="1">
    <location>
        <begin position="1"/>
        <end position="42"/>
    </location>
</feature>
<organism evidence="2 3">
    <name type="scientific">Conoideocrella luteorostrata</name>
    <dbReference type="NCBI Taxonomy" id="1105319"/>
    <lineage>
        <taxon>Eukaryota</taxon>
        <taxon>Fungi</taxon>
        <taxon>Dikarya</taxon>
        <taxon>Ascomycota</taxon>
        <taxon>Pezizomycotina</taxon>
        <taxon>Sordariomycetes</taxon>
        <taxon>Hypocreomycetidae</taxon>
        <taxon>Hypocreales</taxon>
        <taxon>Clavicipitaceae</taxon>
        <taxon>Conoideocrella</taxon>
    </lineage>
</organism>
<feature type="compositionally biased region" description="Low complexity" evidence="1">
    <location>
        <begin position="121"/>
        <end position="139"/>
    </location>
</feature>
<gene>
    <name evidence="2" type="ORF">QQS21_011275</name>
</gene>
<comment type="caution">
    <text evidence="2">The sequence shown here is derived from an EMBL/GenBank/DDBJ whole genome shotgun (WGS) entry which is preliminary data.</text>
</comment>
<feature type="compositionally biased region" description="Low complexity" evidence="1">
    <location>
        <begin position="153"/>
        <end position="166"/>
    </location>
</feature>
<feature type="compositionally biased region" description="Basic and acidic residues" evidence="1">
    <location>
        <begin position="104"/>
        <end position="118"/>
    </location>
</feature>
<sequence length="402" mass="43455">MLVMEEFFGSSRRRESGKEDVVRPADDAASNTSDALNDDVSDCSLPSLDALIRAMDEARKRVRMSSDGELMPECEHAPHCKDQRRVTSRPASSAPPDDTMIRPSPERMSGEPAADRAAGDSSCASCISAPASASMPATSRTVSASPRSQSGDTASSRASRASTSAADEITDEQPNMQSATQRRSPHVVENDPGARETCKRGQPAAVPSWLDGVRQRLRLKRQREASLGHDDVWFDAEDRPGPLGDAEHCQSTGHEAEESRDASHEAEESRDAGHEAEESRDAGHEAEESRDAGHEAEESRDAGHEAEESRDASHEPEEGRDGHFADDDEPPRKRRKHGPIRSTARSLSEDGACHDSPDVDQAADAASSTAPKHSDTTELVDAAFDEWNPLHLDHDGGWFGIG</sequence>
<evidence type="ECO:0000256" key="1">
    <source>
        <dbReference type="SAM" id="MobiDB-lite"/>
    </source>
</evidence>
<dbReference type="AlphaFoldDB" id="A0AAJ0FTW3"/>
<feature type="compositionally biased region" description="Basic and acidic residues" evidence="1">
    <location>
        <begin position="186"/>
        <end position="199"/>
    </location>
</feature>
<feature type="compositionally biased region" description="Basic and acidic residues" evidence="1">
    <location>
        <begin position="73"/>
        <end position="85"/>
    </location>
</feature>